<evidence type="ECO:0000313" key="4">
    <source>
        <dbReference type="Proteomes" id="UP000766595"/>
    </source>
</evidence>
<dbReference type="RefSeq" id="WP_261971795.1">
    <property type="nucleotide sequence ID" value="NZ_JAHHZF010000030.1"/>
</dbReference>
<comment type="caution">
    <text evidence="3">The sequence shown here is derived from an EMBL/GenBank/DDBJ whole genome shotgun (WGS) entry which is preliminary data.</text>
</comment>
<evidence type="ECO:0000256" key="1">
    <source>
        <dbReference type="SAM" id="Coils"/>
    </source>
</evidence>
<proteinExistence type="predicted"/>
<keyword evidence="2" id="KW-0472">Membrane</keyword>
<dbReference type="Proteomes" id="UP000766595">
    <property type="component" value="Unassembled WGS sequence"/>
</dbReference>
<evidence type="ECO:0000256" key="2">
    <source>
        <dbReference type="SAM" id="Phobius"/>
    </source>
</evidence>
<feature type="transmembrane region" description="Helical" evidence="2">
    <location>
        <begin position="6"/>
        <end position="26"/>
    </location>
</feature>
<evidence type="ECO:0008006" key="5">
    <source>
        <dbReference type="Google" id="ProtNLM"/>
    </source>
</evidence>
<organism evidence="3 4">
    <name type="scientific">Prosthecodimorpha staleyi</name>
    <dbReference type="NCBI Taxonomy" id="2840188"/>
    <lineage>
        <taxon>Bacteria</taxon>
        <taxon>Pseudomonadati</taxon>
        <taxon>Pseudomonadota</taxon>
        <taxon>Alphaproteobacteria</taxon>
        <taxon>Hyphomicrobiales</taxon>
        <taxon>Ancalomicrobiaceae</taxon>
        <taxon>Prosthecodimorpha</taxon>
    </lineage>
</organism>
<keyword evidence="2" id="KW-0812">Transmembrane</keyword>
<protein>
    <recommendedName>
        <fullName evidence="5">DUF2730 family protein</fullName>
    </recommendedName>
</protein>
<keyword evidence="1" id="KW-0175">Coiled coil</keyword>
<name>A0A947DC67_9HYPH</name>
<evidence type="ECO:0000313" key="3">
    <source>
        <dbReference type="EMBL" id="MBT9293307.1"/>
    </source>
</evidence>
<dbReference type="EMBL" id="JAHHZF010000030">
    <property type="protein sequence ID" value="MBT9293307.1"/>
    <property type="molecule type" value="Genomic_DNA"/>
</dbReference>
<sequence>MEIGSLAQIGSLAIAALAVVISVLGSSRKGWEERIKAVAEAAAEANDQAGALADRVTRLERDMEHLPDNETAHRMEMAIVRLEGRLETMDERLKPVASIATRMQEILMEKN</sequence>
<gene>
    <name evidence="3" type="ORF">KL771_27895</name>
</gene>
<reference evidence="3 4" key="1">
    <citation type="submission" date="2021-06" db="EMBL/GenBank/DDBJ databases">
        <authorList>
            <person name="Grouzdev D.S."/>
            <person name="Koziaeva V."/>
        </authorList>
    </citation>
    <scope>NUCLEOTIDE SEQUENCE [LARGE SCALE GENOMIC DNA]</scope>
    <source>
        <strain evidence="3 4">22</strain>
    </source>
</reference>
<feature type="coiled-coil region" evidence="1">
    <location>
        <begin position="28"/>
        <end position="92"/>
    </location>
</feature>
<accession>A0A947DC67</accession>
<keyword evidence="2" id="KW-1133">Transmembrane helix</keyword>
<keyword evidence="4" id="KW-1185">Reference proteome</keyword>
<dbReference type="AlphaFoldDB" id="A0A947DC67"/>